<gene>
    <name evidence="1" type="ORF">J3R73_006229</name>
</gene>
<protein>
    <recommendedName>
        <fullName evidence="3">IraD/Gp25-like domain-containing protein</fullName>
    </recommendedName>
</protein>
<evidence type="ECO:0000313" key="1">
    <source>
        <dbReference type="EMBL" id="MDQ0396437.1"/>
    </source>
</evidence>
<dbReference type="Proteomes" id="UP001237448">
    <property type="component" value="Unassembled WGS sequence"/>
</dbReference>
<dbReference type="SUPFAM" id="SSF160719">
    <property type="entry name" value="gpW/gp25-like"/>
    <property type="match status" value="1"/>
</dbReference>
<proteinExistence type="predicted"/>
<dbReference type="Gene3D" id="3.10.450.40">
    <property type="match status" value="1"/>
</dbReference>
<sequence length="92" mass="9782">MRGSGPELTYFASRVLDGDGRPFTGLDRTDIARAAEEAILTYEPLIDIEAVDVEMTPAGAVAGLTIRYRTSDSGAADAVRVDFPPAHASEAR</sequence>
<organism evidence="1 2">
    <name type="scientific">Labrys monachus</name>
    <dbReference type="NCBI Taxonomy" id="217067"/>
    <lineage>
        <taxon>Bacteria</taxon>
        <taxon>Pseudomonadati</taxon>
        <taxon>Pseudomonadota</taxon>
        <taxon>Alphaproteobacteria</taxon>
        <taxon>Hyphomicrobiales</taxon>
        <taxon>Xanthobacteraceae</taxon>
        <taxon>Labrys</taxon>
    </lineage>
</organism>
<name>A0ABU0FPZ9_9HYPH</name>
<comment type="caution">
    <text evidence="1">The sequence shown here is derived from an EMBL/GenBank/DDBJ whole genome shotgun (WGS) entry which is preliminary data.</text>
</comment>
<keyword evidence="2" id="KW-1185">Reference proteome</keyword>
<dbReference type="EMBL" id="JAUSVK010000001">
    <property type="protein sequence ID" value="MDQ0396437.1"/>
    <property type="molecule type" value="Genomic_DNA"/>
</dbReference>
<accession>A0ABU0FPZ9</accession>
<reference evidence="1 2" key="1">
    <citation type="submission" date="2023-07" db="EMBL/GenBank/DDBJ databases">
        <title>Genomic Encyclopedia of Type Strains, Phase IV (KMG-IV): sequencing the most valuable type-strain genomes for metagenomic binning, comparative biology and taxonomic classification.</title>
        <authorList>
            <person name="Goeker M."/>
        </authorList>
    </citation>
    <scope>NUCLEOTIDE SEQUENCE [LARGE SCALE GENOMIC DNA]</scope>
    <source>
        <strain evidence="1 2">DSM 5896</strain>
    </source>
</reference>
<evidence type="ECO:0000313" key="2">
    <source>
        <dbReference type="Proteomes" id="UP001237448"/>
    </source>
</evidence>
<evidence type="ECO:0008006" key="3">
    <source>
        <dbReference type="Google" id="ProtNLM"/>
    </source>
</evidence>